<dbReference type="STRING" id="1419482.SAMN05444266_106351"/>
<dbReference type="AlphaFoldDB" id="A0A1M7G0E7"/>
<keyword evidence="2" id="KW-1185">Reference proteome</keyword>
<dbReference type="RefSeq" id="WP_073083504.1">
    <property type="nucleotide sequence ID" value="NZ_FRBL01000006.1"/>
</dbReference>
<reference evidence="1 2" key="1">
    <citation type="submission" date="2016-11" db="EMBL/GenBank/DDBJ databases">
        <authorList>
            <person name="Jaros S."/>
            <person name="Januszkiewicz K."/>
            <person name="Wedrychowicz H."/>
        </authorList>
    </citation>
    <scope>NUCLEOTIDE SEQUENCE [LARGE SCALE GENOMIC DNA]</scope>
    <source>
        <strain evidence="1 2">DSM 27406</strain>
    </source>
</reference>
<accession>A0A1M7G0E7</accession>
<dbReference type="OrthoDB" id="678195at2"/>
<organism evidence="1 2">
    <name type="scientific">Chitinophaga jiangningensis</name>
    <dbReference type="NCBI Taxonomy" id="1419482"/>
    <lineage>
        <taxon>Bacteria</taxon>
        <taxon>Pseudomonadati</taxon>
        <taxon>Bacteroidota</taxon>
        <taxon>Chitinophagia</taxon>
        <taxon>Chitinophagales</taxon>
        <taxon>Chitinophagaceae</taxon>
        <taxon>Chitinophaga</taxon>
    </lineage>
</organism>
<evidence type="ECO:0000313" key="1">
    <source>
        <dbReference type="EMBL" id="SHM09730.1"/>
    </source>
</evidence>
<dbReference type="Proteomes" id="UP000184420">
    <property type="component" value="Unassembled WGS sequence"/>
</dbReference>
<sequence>MFNPLALFTPPVLTAFLNQGYTLFVRQSYLPGIEPGDQVTREAFLITPYKDIGEANQHFQHIRFDKRKYIYQAHRPEEMDKLFIAAGQPPGYKVFTAMLKGKTWEPGGEVAEKLRRYMQIHTNWRPNSTVDAELYTHYGELIIALRYGQEEIQVPLYQLISG</sequence>
<proteinExistence type="predicted"/>
<dbReference type="EMBL" id="FRBL01000006">
    <property type="protein sequence ID" value="SHM09730.1"/>
    <property type="molecule type" value="Genomic_DNA"/>
</dbReference>
<evidence type="ECO:0000313" key="2">
    <source>
        <dbReference type="Proteomes" id="UP000184420"/>
    </source>
</evidence>
<protein>
    <submittedName>
        <fullName evidence="1">Uncharacterized protein</fullName>
    </submittedName>
</protein>
<name>A0A1M7G0E7_9BACT</name>
<gene>
    <name evidence="1" type="ORF">SAMN05444266_106351</name>
</gene>